<dbReference type="Gene3D" id="2.10.25.10">
    <property type="entry name" value="Laminin"/>
    <property type="match status" value="3"/>
</dbReference>
<reference evidence="5" key="5">
    <citation type="submission" date="2025-09" db="UniProtKB">
        <authorList>
            <consortium name="Ensembl"/>
        </authorList>
    </citation>
    <scope>IDENTIFICATION</scope>
</reference>
<accession>A0A4W3H0Q5</accession>
<dbReference type="SUPFAM" id="SSF57603">
    <property type="entry name" value="FnI-like domain"/>
    <property type="match status" value="1"/>
</dbReference>
<dbReference type="AlphaFoldDB" id="A0A4W3H0Q5"/>
<dbReference type="InterPro" id="IPR036084">
    <property type="entry name" value="Ser_inhib-like_sf"/>
</dbReference>
<protein>
    <recommendedName>
        <fullName evidence="4">VWFD domain-containing protein</fullName>
    </recommendedName>
</protein>
<dbReference type="Pfam" id="PF00094">
    <property type="entry name" value="VWD"/>
    <property type="match status" value="4"/>
</dbReference>
<dbReference type="InterPro" id="IPR002919">
    <property type="entry name" value="TIL_dom"/>
</dbReference>
<evidence type="ECO:0000256" key="2">
    <source>
        <dbReference type="ARBA" id="ARBA00023157"/>
    </source>
</evidence>
<dbReference type="OMA" id="RTIANCP"/>
<dbReference type="InterPro" id="IPR050780">
    <property type="entry name" value="Mucin_vWF_Thrombospondin_sf"/>
</dbReference>
<dbReference type="PANTHER" id="PTHR11339:SF408">
    <property type="entry name" value="MUCIN-5B"/>
    <property type="match status" value="1"/>
</dbReference>
<dbReference type="CDD" id="cd19941">
    <property type="entry name" value="TIL"/>
    <property type="match status" value="3"/>
</dbReference>
<dbReference type="STRING" id="7868.ENSCMIP00000010258"/>
<dbReference type="SMART" id="SM00215">
    <property type="entry name" value="VWC_out"/>
    <property type="match status" value="2"/>
</dbReference>
<dbReference type="InterPro" id="IPR001846">
    <property type="entry name" value="VWF_type-D"/>
</dbReference>
<name>A0A4W3H0Q5_CALMI</name>
<keyword evidence="2" id="KW-1015">Disulfide bond</keyword>
<evidence type="ECO:0000313" key="5">
    <source>
        <dbReference type="Ensembl" id="ENSCMIP00000010258.1"/>
    </source>
</evidence>
<dbReference type="SMART" id="SM00832">
    <property type="entry name" value="C8"/>
    <property type="match status" value="1"/>
</dbReference>
<dbReference type="InterPro" id="IPR014853">
    <property type="entry name" value="VWF/SSPO/ZAN-like_Cys-rich_dom"/>
</dbReference>
<organism evidence="5 6">
    <name type="scientific">Callorhinchus milii</name>
    <name type="common">Ghost shark</name>
    <dbReference type="NCBI Taxonomy" id="7868"/>
    <lineage>
        <taxon>Eukaryota</taxon>
        <taxon>Metazoa</taxon>
        <taxon>Chordata</taxon>
        <taxon>Craniata</taxon>
        <taxon>Vertebrata</taxon>
        <taxon>Chondrichthyes</taxon>
        <taxon>Holocephali</taxon>
        <taxon>Chimaeriformes</taxon>
        <taxon>Callorhinchidae</taxon>
        <taxon>Callorhinchus</taxon>
    </lineage>
</organism>
<keyword evidence="1" id="KW-0677">Repeat</keyword>
<dbReference type="Pfam" id="PF08742">
    <property type="entry name" value="C8"/>
    <property type="match status" value="1"/>
</dbReference>
<dbReference type="Pfam" id="PF01826">
    <property type="entry name" value="TIL"/>
    <property type="match status" value="1"/>
</dbReference>
<reference evidence="5" key="4">
    <citation type="submission" date="2025-08" db="UniProtKB">
        <authorList>
            <consortium name="Ensembl"/>
        </authorList>
    </citation>
    <scope>IDENTIFICATION</scope>
</reference>
<sequence>MVTYTWGRGAYRTFHDRFYHFTSNCNYVLSRQCKGGADFNIQIRRDTNGNLEHMSITIEGVLVIVEDLKITCIVCYISEQPVCTEGQIYKECGPACLPTCSDPKSHQHCDQCVNTCVCPEGTVRDDTGGTNQCIPKAECPCEYSGTIYQSGDERTTSCQSCTCKSGIWSCSQLSCPGRCKIEQGSHITTFDNSYYTMIGDCSFSAVLVCEITIFQQSSMYLQVATEFGLKMQVQFSPIMQLYISVPEDAKGSTKGLCGTFNDNASDDFRTIQGIVEDSAVTFANSWKTGDKCPDPTLPSPCISSENEKYAKQHCSLLRNSEDVFAACHPAVDYIKYYEVTATCACEDINDCLCAGLGAYAHECAANGIIVKDWGRDICDNVCTNNQEFDYDMRACNRSCRLLPGKDFTCDIQDVPVSGCGCPEGLQMNKNGDCVEGSDCPCYVGDMIIKIGQSKCSGGKVYFDCSNLKPNETYCKKTFVQICISCFLNGKYHLVQKLNFLLKQSDYVCVNGCFCPDGSVEDDSGHCINADQCPCFFGGNKYNVETAYNCFIICSTCKAGSWDCSEKPCPKTCQVYGDGHHITFDGKRYTYDGNCEYIFVKVSCNQKYYLELIFIIVNYHICK</sequence>
<keyword evidence="6" id="KW-1185">Reference proteome</keyword>
<dbReference type="PROSITE" id="PS51233">
    <property type="entry name" value="VWFD"/>
    <property type="match status" value="2"/>
</dbReference>
<dbReference type="SMART" id="SM00216">
    <property type="entry name" value="VWD"/>
    <property type="match status" value="1"/>
</dbReference>
<evidence type="ECO:0000256" key="1">
    <source>
        <dbReference type="ARBA" id="ARBA00022737"/>
    </source>
</evidence>
<evidence type="ECO:0000259" key="4">
    <source>
        <dbReference type="PROSITE" id="PS51233"/>
    </source>
</evidence>
<reference evidence="6" key="2">
    <citation type="journal article" date="2007" name="PLoS Biol.">
        <title>Survey sequencing and comparative analysis of the elephant shark (Callorhinchus milii) genome.</title>
        <authorList>
            <person name="Venkatesh B."/>
            <person name="Kirkness E.F."/>
            <person name="Loh Y.H."/>
            <person name="Halpern A.L."/>
            <person name="Lee A.P."/>
            <person name="Johnson J."/>
            <person name="Dandona N."/>
            <person name="Viswanathan L.D."/>
            <person name="Tay A."/>
            <person name="Venter J.C."/>
            <person name="Strausberg R.L."/>
            <person name="Brenner S."/>
        </authorList>
    </citation>
    <scope>NUCLEOTIDE SEQUENCE [LARGE SCALE GENOMIC DNA]</scope>
</reference>
<reference evidence="6" key="1">
    <citation type="journal article" date="2006" name="Science">
        <title>Ancient noncoding elements conserved in the human genome.</title>
        <authorList>
            <person name="Venkatesh B."/>
            <person name="Kirkness E.F."/>
            <person name="Loh Y.H."/>
            <person name="Halpern A.L."/>
            <person name="Lee A.P."/>
            <person name="Johnson J."/>
            <person name="Dandona N."/>
            <person name="Viswanathan L.D."/>
            <person name="Tay A."/>
            <person name="Venter J.C."/>
            <person name="Strausberg R.L."/>
            <person name="Brenner S."/>
        </authorList>
    </citation>
    <scope>NUCLEOTIDE SEQUENCE [LARGE SCALE GENOMIC DNA]</scope>
</reference>
<feature type="domain" description="VWFD" evidence="4">
    <location>
        <begin position="570"/>
        <end position="622"/>
    </location>
</feature>
<dbReference type="InterPro" id="IPR001007">
    <property type="entry name" value="VWF_dom"/>
</dbReference>
<dbReference type="GO" id="GO:0005615">
    <property type="term" value="C:extracellular space"/>
    <property type="evidence" value="ECO:0007669"/>
    <property type="project" value="TreeGrafter"/>
</dbReference>
<dbReference type="SUPFAM" id="SSF57567">
    <property type="entry name" value="Serine protease inhibitors"/>
    <property type="match status" value="2"/>
</dbReference>
<proteinExistence type="predicted"/>
<evidence type="ECO:0000256" key="3">
    <source>
        <dbReference type="ARBA" id="ARBA00023180"/>
    </source>
</evidence>
<keyword evidence="3" id="KW-0325">Glycoprotein</keyword>
<evidence type="ECO:0000313" key="6">
    <source>
        <dbReference type="Proteomes" id="UP000314986"/>
    </source>
</evidence>
<dbReference type="PANTHER" id="PTHR11339">
    <property type="entry name" value="EXTRACELLULAR MATRIX GLYCOPROTEIN RELATED"/>
    <property type="match status" value="1"/>
</dbReference>
<dbReference type="GO" id="GO:0031012">
    <property type="term" value="C:extracellular matrix"/>
    <property type="evidence" value="ECO:0007669"/>
    <property type="project" value="TreeGrafter"/>
</dbReference>
<dbReference type="Proteomes" id="UP000314986">
    <property type="component" value="Unassembled WGS sequence"/>
</dbReference>
<feature type="domain" description="VWFD" evidence="4">
    <location>
        <begin position="1"/>
        <end position="293"/>
    </location>
</feature>
<dbReference type="FunFam" id="2.10.25.10:FF:000674">
    <property type="entry name" value="Mucin-2"/>
    <property type="match status" value="1"/>
</dbReference>
<dbReference type="InParanoid" id="A0A4W3H0Q5"/>
<dbReference type="Ensembl" id="ENSCMIT00000010530.1">
    <property type="protein sequence ID" value="ENSCMIP00000010258.1"/>
    <property type="gene ID" value="ENSCMIG00000005398.1"/>
</dbReference>
<dbReference type="GeneTree" id="ENSGT00940000164528"/>
<reference evidence="6" key="3">
    <citation type="journal article" date="2014" name="Nature">
        <title>Elephant shark genome provides unique insights into gnathostome evolution.</title>
        <authorList>
            <consortium name="International Elephant Shark Genome Sequencing Consortium"/>
            <person name="Venkatesh B."/>
            <person name="Lee A.P."/>
            <person name="Ravi V."/>
            <person name="Maurya A.K."/>
            <person name="Lian M.M."/>
            <person name="Swann J.B."/>
            <person name="Ohta Y."/>
            <person name="Flajnik M.F."/>
            <person name="Sutoh Y."/>
            <person name="Kasahara M."/>
            <person name="Hoon S."/>
            <person name="Gangu V."/>
            <person name="Roy S.W."/>
            <person name="Irimia M."/>
            <person name="Korzh V."/>
            <person name="Kondrychyn I."/>
            <person name="Lim Z.W."/>
            <person name="Tay B.H."/>
            <person name="Tohari S."/>
            <person name="Kong K.W."/>
            <person name="Ho S."/>
            <person name="Lorente-Galdos B."/>
            <person name="Quilez J."/>
            <person name="Marques-Bonet T."/>
            <person name="Raney B.J."/>
            <person name="Ingham P.W."/>
            <person name="Tay A."/>
            <person name="Hillier L.W."/>
            <person name="Minx P."/>
            <person name="Boehm T."/>
            <person name="Wilson R.K."/>
            <person name="Brenner S."/>
            <person name="Warren W.C."/>
        </authorList>
    </citation>
    <scope>NUCLEOTIDE SEQUENCE [LARGE SCALE GENOMIC DNA]</scope>
</reference>